<name>A0A6A7YAW5_9HYPH</name>
<sequence>MAEFDRQPAAKGKAILRIRDLQVYYGESHAIQGVDLTLEHGIISIVGRNGMGKTTLCNTITGLKRARSGSIQVAGREIVAAEAHEISRLGVGYVPQGRRVWPSLSVDEHLRLAARGGREAAWTVDRVYATFPRLAERRGNGGAQLSGGEQQMLAIGRALLGNPRLLVMDEPTEGLAPVIVEQVEAMLVALAEEGEIAVLVIEQNIGVATRVAETVGIMINGRIARMLPARELAADRDLQQRLLGVGRHADEPETAPEPAGPDGTAERVAEVFRIVRGSDRRADEPAPAWRATSLPNRWALSDAELGRGVRTAAAPERPAADAEASTVFAVPAAERFGRTALVVGTFDTKGRELKFVAEALRAVGIRTRTVDLSTSGKPSATDVTPREVASCHPLGSSAVFGDDRGRSVEAMAVAFERWIVRQRDIGGIISAGGSGGTSLATAGMRRLPVGIPKVMISTVASGEVGRYVGAADIAMVHSVADVQGLNRITETILKNGAHALAGMIAQLPSAAQRTAQAAGARPAIGITMFGVTTPCVQAVQAALSDDYDCLVFHATGTGGRSMEALAESGLLAGAIDVTTTEVADLLVGGVFAATEDRFGAFIRHPIPYVGSLGALDMVNFGPRDTVPSRFASRRFVIHNPNVTLMRTTPEENAAAGRFIGERLNQMRGPVRFLIPEGGVSLLDVPGGPFHDPAADRALVEALEATLVETGQRRLIRVPAALNDPAFSAALVGAFREIAAPLRKRA</sequence>
<dbReference type="PROSITE" id="PS50893">
    <property type="entry name" value="ABC_TRANSPORTER_2"/>
    <property type="match status" value="1"/>
</dbReference>
<organism evidence="5 6">
    <name type="scientific">Segnochrobactrum spirostomi</name>
    <dbReference type="NCBI Taxonomy" id="2608987"/>
    <lineage>
        <taxon>Bacteria</taxon>
        <taxon>Pseudomonadati</taxon>
        <taxon>Pseudomonadota</taxon>
        <taxon>Alphaproteobacteria</taxon>
        <taxon>Hyphomicrobiales</taxon>
        <taxon>Segnochrobactraceae</taxon>
        <taxon>Segnochrobactrum</taxon>
    </lineage>
</organism>
<dbReference type="InterPro" id="IPR056778">
    <property type="entry name" value="UPF0261_C"/>
</dbReference>
<reference evidence="5 6" key="1">
    <citation type="submission" date="2019-09" db="EMBL/GenBank/DDBJ databases">
        <title>Segnochrobactrum spirostomi gen. nov., sp. nov., isolated from the ciliate Spirostomum cf. yagiui and description of a novel family, Segnochrobactraceae fam. nov. within the order Rhizobiales of the class Alphaproteobacteria.</title>
        <authorList>
            <person name="Akter S."/>
            <person name="Shazib S.U.A."/>
            <person name="Shin M.K."/>
        </authorList>
    </citation>
    <scope>NUCLEOTIDE SEQUENCE [LARGE SCALE GENOMIC DNA]</scope>
    <source>
        <strain evidence="5 6">Sp-1</strain>
    </source>
</reference>
<dbReference type="CDD" id="cd03224">
    <property type="entry name" value="ABC_TM1139_LivF_branched"/>
    <property type="match status" value="1"/>
</dbReference>
<dbReference type="Gene3D" id="3.40.50.300">
    <property type="entry name" value="P-loop containing nucleotide triphosphate hydrolases"/>
    <property type="match status" value="1"/>
</dbReference>
<dbReference type="InterPro" id="IPR003593">
    <property type="entry name" value="AAA+_ATPase"/>
</dbReference>
<dbReference type="PANTHER" id="PTHR31862:SF1">
    <property type="entry name" value="UPF0261 DOMAIN PROTEIN (AFU_ORTHOLOGUE AFUA_1G10120)"/>
    <property type="match status" value="1"/>
</dbReference>
<dbReference type="Pfam" id="PF00005">
    <property type="entry name" value="ABC_tran"/>
    <property type="match status" value="1"/>
</dbReference>
<dbReference type="CDD" id="cd15488">
    <property type="entry name" value="Tm-1-like"/>
    <property type="match status" value="1"/>
</dbReference>
<dbReference type="NCBIfam" id="NF002674">
    <property type="entry name" value="PRK02399.1-2"/>
    <property type="match status" value="1"/>
</dbReference>
<dbReference type="PROSITE" id="PS00211">
    <property type="entry name" value="ABC_TRANSPORTER_1"/>
    <property type="match status" value="1"/>
</dbReference>
<evidence type="ECO:0000256" key="1">
    <source>
        <dbReference type="ARBA" id="ARBA00005417"/>
    </source>
</evidence>
<dbReference type="InterPro" id="IPR017871">
    <property type="entry name" value="ABC_transporter-like_CS"/>
</dbReference>
<dbReference type="Gene3D" id="3.40.50.12030">
    <property type="entry name" value="Uncharacterised protein family UPF0261, NC domain"/>
    <property type="match status" value="1"/>
</dbReference>
<dbReference type="NCBIfam" id="NF002673">
    <property type="entry name" value="PRK02399.1-1"/>
    <property type="match status" value="1"/>
</dbReference>
<comment type="similarity">
    <text evidence="1">Belongs to the ABC transporter superfamily.</text>
</comment>
<keyword evidence="6" id="KW-1185">Reference proteome</keyword>
<dbReference type="SMART" id="SM00382">
    <property type="entry name" value="AAA"/>
    <property type="match status" value="1"/>
</dbReference>
<dbReference type="GO" id="GO:0005524">
    <property type="term" value="F:ATP binding"/>
    <property type="evidence" value="ECO:0007669"/>
    <property type="project" value="UniProtKB-KW"/>
</dbReference>
<dbReference type="InterPro" id="IPR044122">
    <property type="entry name" value="UPF0261_N"/>
</dbReference>
<dbReference type="Pfam" id="PF23189">
    <property type="entry name" value="UPF0261_C"/>
    <property type="match status" value="1"/>
</dbReference>
<dbReference type="SUPFAM" id="SSF52540">
    <property type="entry name" value="P-loop containing nucleoside triphosphate hydrolases"/>
    <property type="match status" value="1"/>
</dbReference>
<dbReference type="Proteomes" id="UP000332515">
    <property type="component" value="Unassembled WGS sequence"/>
</dbReference>
<proteinExistence type="inferred from homology"/>
<evidence type="ECO:0000259" key="4">
    <source>
        <dbReference type="PROSITE" id="PS50893"/>
    </source>
</evidence>
<dbReference type="GO" id="GO:0016887">
    <property type="term" value="F:ATP hydrolysis activity"/>
    <property type="evidence" value="ECO:0007669"/>
    <property type="project" value="InterPro"/>
</dbReference>
<dbReference type="InterPro" id="IPR003439">
    <property type="entry name" value="ABC_transporter-like_ATP-bd"/>
</dbReference>
<keyword evidence="2" id="KW-0547">Nucleotide-binding</keyword>
<evidence type="ECO:0000256" key="2">
    <source>
        <dbReference type="ARBA" id="ARBA00022741"/>
    </source>
</evidence>
<evidence type="ECO:0000313" key="6">
    <source>
        <dbReference type="Proteomes" id="UP000332515"/>
    </source>
</evidence>
<dbReference type="PANTHER" id="PTHR31862">
    <property type="entry name" value="UPF0261 DOMAIN PROTEIN (AFU_ORTHOLOGUE AFUA_1G10120)"/>
    <property type="match status" value="1"/>
</dbReference>
<evidence type="ECO:0000313" key="5">
    <source>
        <dbReference type="EMBL" id="MQT14579.1"/>
    </source>
</evidence>
<evidence type="ECO:0000256" key="3">
    <source>
        <dbReference type="ARBA" id="ARBA00022840"/>
    </source>
</evidence>
<dbReference type="InterPro" id="IPR027417">
    <property type="entry name" value="P-loop_NTPase"/>
</dbReference>
<accession>A0A6A7YAW5</accession>
<dbReference type="InterPro" id="IPR051353">
    <property type="entry name" value="Tobamovirus_resist_UPF0261"/>
</dbReference>
<dbReference type="EMBL" id="VWNA01000001">
    <property type="protein sequence ID" value="MQT14579.1"/>
    <property type="molecule type" value="Genomic_DNA"/>
</dbReference>
<protein>
    <submittedName>
        <fullName evidence="5">ABC transporter permease</fullName>
    </submittedName>
</protein>
<feature type="domain" description="ABC transporter" evidence="4">
    <location>
        <begin position="16"/>
        <end position="245"/>
    </location>
</feature>
<keyword evidence="3" id="KW-0067">ATP-binding</keyword>
<comment type="caution">
    <text evidence="5">The sequence shown here is derived from an EMBL/GenBank/DDBJ whole genome shotgun (WGS) entry which is preliminary data.</text>
</comment>
<dbReference type="RefSeq" id="WP_153485604.1">
    <property type="nucleotide sequence ID" value="NZ_VWNA01000001.1"/>
</dbReference>
<gene>
    <name evidence="5" type="ORF">F0357_18355</name>
</gene>
<dbReference type="Gene3D" id="3.40.50.12020">
    <property type="entry name" value="Uncharacterised protein family UPF0261, NN domain"/>
    <property type="match status" value="1"/>
</dbReference>
<dbReference type="AlphaFoldDB" id="A0A6A7YAW5"/>
<dbReference type="Pfam" id="PF06792">
    <property type="entry name" value="UPF0261"/>
    <property type="match status" value="1"/>
</dbReference>